<keyword evidence="1" id="KW-0596">Phosphopantetheine</keyword>
<dbReference type="InterPro" id="IPR009081">
    <property type="entry name" value="PP-bd_ACP"/>
</dbReference>
<dbReference type="InterPro" id="IPR020806">
    <property type="entry name" value="PKS_PP-bd"/>
</dbReference>
<dbReference type="SUPFAM" id="SSF56801">
    <property type="entry name" value="Acetyl-CoA synthetase-like"/>
    <property type="match status" value="1"/>
</dbReference>
<dbReference type="InterPro" id="IPR000873">
    <property type="entry name" value="AMP-dep_synth/lig_dom"/>
</dbReference>
<feature type="compositionally biased region" description="Polar residues" evidence="3">
    <location>
        <begin position="9"/>
        <end position="21"/>
    </location>
</feature>
<dbReference type="Gene3D" id="1.10.1200.10">
    <property type="entry name" value="ACP-like"/>
    <property type="match status" value="1"/>
</dbReference>
<organism evidence="5 6">
    <name type="scientific">Apiospora phragmitis</name>
    <dbReference type="NCBI Taxonomy" id="2905665"/>
    <lineage>
        <taxon>Eukaryota</taxon>
        <taxon>Fungi</taxon>
        <taxon>Dikarya</taxon>
        <taxon>Ascomycota</taxon>
        <taxon>Pezizomycotina</taxon>
        <taxon>Sordariomycetes</taxon>
        <taxon>Xylariomycetidae</taxon>
        <taxon>Amphisphaeriales</taxon>
        <taxon>Apiosporaceae</taxon>
        <taxon>Apiospora</taxon>
    </lineage>
</organism>
<comment type="caution">
    <text evidence="5">The sequence shown here is derived from an EMBL/GenBank/DDBJ whole genome shotgun (WGS) entry which is preliminary data.</text>
</comment>
<dbReference type="Pfam" id="PF00550">
    <property type="entry name" value="PP-binding"/>
    <property type="match status" value="1"/>
</dbReference>
<keyword evidence="6" id="KW-1185">Reference proteome</keyword>
<dbReference type="Pfam" id="PF00501">
    <property type="entry name" value="AMP-binding"/>
    <property type="match status" value="1"/>
</dbReference>
<keyword evidence="2" id="KW-0597">Phosphoprotein</keyword>
<protein>
    <submittedName>
        <fullName evidence="5">Acetyl-CoA synthetase-like protein</fullName>
    </submittedName>
</protein>
<dbReference type="Gene3D" id="3.40.50.12780">
    <property type="entry name" value="N-terminal domain of ligase-like"/>
    <property type="match status" value="1"/>
</dbReference>
<dbReference type="Pfam" id="PF00975">
    <property type="entry name" value="Thioesterase"/>
    <property type="match status" value="1"/>
</dbReference>
<dbReference type="InterPro" id="IPR036736">
    <property type="entry name" value="ACP-like_sf"/>
</dbReference>
<dbReference type="SUPFAM" id="SSF53474">
    <property type="entry name" value="alpha/beta-Hydrolases"/>
    <property type="match status" value="1"/>
</dbReference>
<evidence type="ECO:0000259" key="4">
    <source>
        <dbReference type="PROSITE" id="PS50075"/>
    </source>
</evidence>
<dbReference type="PANTHER" id="PTHR24096:SF267">
    <property type="entry name" value="MALONATE--COA LIGASE ACSF3, MITOCHONDRIAL"/>
    <property type="match status" value="1"/>
</dbReference>
<feature type="domain" description="Carrier" evidence="4">
    <location>
        <begin position="561"/>
        <end position="639"/>
    </location>
</feature>
<dbReference type="Proteomes" id="UP001480595">
    <property type="component" value="Unassembled WGS sequence"/>
</dbReference>
<dbReference type="PROSITE" id="PS00455">
    <property type="entry name" value="AMP_BINDING"/>
    <property type="match status" value="1"/>
</dbReference>
<dbReference type="PANTHER" id="PTHR24096">
    <property type="entry name" value="LONG-CHAIN-FATTY-ACID--COA LIGASE"/>
    <property type="match status" value="1"/>
</dbReference>
<feature type="region of interest" description="Disordered" evidence="3">
    <location>
        <begin position="1"/>
        <end position="21"/>
    </location>
</feature>
<dbReference type="InterPro" id="IPR029058">
    <property type="entry name" value="AB_hydrolase_fold"/>
</dbReference>
<proteinExistence type="predicted"/>
<dbReference type="InterPro" id="IPR042099">
    <property type="entry name" value="ANL_N_sf"/>
</dbReference>
<name>A0ABR1T8K6_9PEZI</name>
<dbReference type="EMBL" id="JAQQWL010000013">
    <property type="protein sequence ID" value="KAK8042320.1"/>
    <property type="molecule type" value="Genomic_DNA"/>
</dbReference>
<reference evidence="5 6" key="1">
    <citation type="submission" date="2023-01" db="EMBL/GenBank/DDBJ databases">
        <title>Analysis of 21 Apiospora genomes using comparative genomics revels a genus with tremendous synthesis potential of carbohydrate active enzymes and secondary metabolites.</title>
        <authorList>
            <person name="Sorensen T."/>
        </authorList>
    </citation>
    <scope>NUCLEOTIDE SEQUENCE [LARGE SCALE GENOMIC DNA]</scope>
    <source>
        <strain evidence="5 6">CBS 135458</strain>
    </source>
</reference>
<gene>
    <name evidence="5" type="ORF">PG994_012803</name>
</gene>
<evidence type="ECO:0000256" key="3">
    <source>
        <dbReference type="SAM" id="MobiDB-lite"/>
    </source>
</evidence>
<dbReference type="InterPro" id="IPR001031">
    <property type="entry name" value="Thioesterase"/>
</dbReference>
<dbReference type="PROSITE" id="PS50075">
    <property type="entry name" value="CARRIER"/>
    <property type="match status" value="1"/>
</dbReference>
<dbReference type="InterPro" id="IPR020845">
    <property type="entry name" value="AMP-binding_CS"/>
</dbReference>
<dbReference type="SUPFAM" id="SSF47336">
    <property type="entry name" value="ACP-like"/>
    <property type="match status" value="1"/>
</dbReference>
<evidence type="ECO:0000313" key="6">
    <source>
        <dbReference type="Proteomes" id="UP001480595"/>
    </source>
</evidence>
<evidence type="ECO:0000313" key="5">
    <source>
        <dbReference type="EMBL" id="KAK8042320.1"/>
    </source>
</evidence>
<sequence length="945" mass="103820">MLATMKVSHGSSQQKMEQFPPQQTPTCLQGVLMNEARFLSSSNILFYPMGASASAPIAVPYGALYDEARQKGVILASLVDFEEGMPVLLYLDDHWDTILWFWAVLYAGGIPTLSPPLSNVEEHRHKHIQSLSRILQERPYLRLHTTESLASYPPTKLASHRVPTPDPGSLAVLIFTSGSTGNAKAVRLTHRQILAAVAGKVSVRRLPEQGAFLNWIGLDHVASLIEIHIQALWLGVNQVHVHAADVVTSPRLFLQLLTRHRVTRSFAPKFFLAKLGTTCSGDSNDNPVANQEKYDLSNLTVLASGGEANDVSTCTAASELFVRHGAPRNVITTGFGMTETCAGAIFNTACPDCDVAAGRSIASLGRCMPGIEMRLARGTGDLELPGPVVFDGYYRDPAATADAFTPDGWIRTGDRASIDSEGNLILAGRLKDVVNIHGVKIPTADLQASLEMKLKDTQVARQANKVTVSYIHKEKLPLVEDLVHIDKLTTEACVMVNMACQPITFYVEQKSLPRIPTTTLGKISGAKMRAMFEAGVFDHDVTSHTFVVSDFKKKQRKLFESDMTVTESALRSEFAEAMGVESSESIGLDIPLFELGFTSMDLIRLKVIIDRRLHITVDTVLLLKHPTVRSMAGALDALIRKRAITQNGHANGVPAGDALYDPVVNPVTKGSKTPLWLIHPGIGEVLVFVGLAKQMDGDDRPIYALRARGLEPGQSTFATVTEAVDTYLGAIRQRQPRGPYAIAGYSYGAMIAFEMAKRLQTEDGEGAVQFLGTLNLPPHIRDRMRQLEWNMCLLHLAQFLGLVTEPYADEQVLTPNQSVYRHASRDDALETILDVAGPSRLQELGLGRRELIRWANVAYALPVIALEYEPSGCVQTLDVFHAEPLKVVGVTRQQWVIERLGRWRDFCAKEPRFYEVGGGHYTMIGSDYVVDFAQQLREAMAARGV</sequence>
<evidence type="ECO:0000256" key="2">
    <source>
        <dbReference type="ARBA" id="ARBA00022553"/>
    </source>
</evidence>
<evidence type="ECO:0000256" key="1">
    <source>
        <dbReference type="ARBA" id="ARBA00022450"/>
    </source>
</evidence>
<dbReference type="SMART" id="SM00823">
    <property type="entry name" value="PKS_PP"/>
    <property type="match status" value="1"/>
</dbReference>
<accession>A0ABR1T8K6</accession>
<dbReference type="GeneID" id="92097275"/>
<dbReference type="RefSeq" id="XP_066709173.1">
    <property type="nucleotide sequence ID" value="XM_066864212.1"/>
</dbReference>
<dbReference type="Gene3D" id="3.40.50.1820">
    <property type="entry name" value="alpha/beta hydrolase"/>
    <property type="match status" value="1"/>
</dbReference>